<organism evidence="3 4">
    <name type="scientific">Edaphochlamys debaryana</name>
    <dbReference type="NCBI Taxonomy" id="47281"/>
    <lineage>
        <taxon>Eukaryota</taxon>
        <taxon>Viridiplantae</taxon>
        <taxon>Chlorophyta</taxon>
        <taxon>core chlorophytes</taxon>
        <taxon>Chlorophyceae</taxon>
        <taxon>CS clade</taxon>
        <taxon>Chlamydomonadales</taxon>
        <taxon>Chlamydomonadales incertae sedis</taxon>
        <taxon>Edaphochlamys</taxon>
    </lineage>
</organism>
<dbReference type="InterPro" id="IPR000719">
    <property type="entry name" value="Prot_kinase_dom"/>
</dbReference>
<dbReference type="PANTHER" id="PTHR44329">
    <property type="entry name" value="SERINE/THREONINE-PROTEIN KINASE TNNI3K-RELATED"/>
    <property type="match status" value="1"/>
</dbReference>
<proteinExistence type="predicted"/>
<feature type="region of interest" description="Disordered" evidence="1">
    <location>
        <begin position="285"/>
        <end position="304"/>
    </location>
</feature>
<evidence type="ECO:0000313" key="4">
    <source>
        <dbReference type="Proteomes" id="UP000612055"/>
    </source>
</evidence>
<dbReference type="InterPro" id="IPR051681">
    <property type="entry name" value="Ser/Thr_Kinases-Pseudokinases"/>
</dbReference>
<sequence>MQTQPKAYDGAPTEVQEGSPRSPLEGTPAAAASPVQGTDGSAQVPLLVGALLDRMVETRAPVVRRGTWGHPQDVTIAVVPLNTGRQLEGALCIVRKASPLPSAANGTAAGPAPCPDLLSDPSALMQLGLCVSLALFAGESGQQFRVLCEGLHALSTANSMQQLVGGLCQALEAHVQAQYLLAPRVTAALVPKPGASTGLMFACRGPSELPGTRAAGNEAGSELGNRRYNTAAELPRHNSSAARALKALAVTSSGGSGQGRALSESMPRYIRPHGAAAHCAGRAMGADGPKGPTPLPPPVSPGAASGFRSGRAGLGGQSQVIPLGHAFNALLDLPEAGPNSQAAPALHVKPFPLAHTLLGDLDRRAAAAARSETLVFQAAAQDQKAGAAGQATVAAAPRRPRALVVEDCAAHVQDPRRPSRDVLMLMAGSNQQSLMAGTAARCPSLFASGGIQHAMAPLPMQAPARGLQSLIALLLPCADVQCALGLYVAFPQQLPGALLGRARETLLELLQVASPLVSHKLQYDLAVEVETLTTATPGSYAVVEGGTGSAAVTSDRTAGLYGSTPVNAIMATAEQLLAEFQSTENACDAHACSTRDCLFPVMLGSSGASFLFTSTSVSTRRDLGQTTAPGSTHQMAENACGVKHSMRSQMPTLVASLRSSIGAARADVAAAAAARDTQQASSSPVPGAPRVGRINAPLTSDASALAGIELLSRLGHGGCAVVLMGRMGVMDVAVKMDDEDTATGLARASTANSGNMCPRAALTPSGQKRLGARRALLRNAMELAVMTSLTGHPNVLQVYTTFSNVALVRTQKPDGSVTLKLRPADKANPVAEAALDDDTPPVCDCLVAEWCDRGCLAKALASKAVPGTVVVRPADGSGPPRQVPNYKVIMMTLLDVVLALRHLHSHNLIHRDLKPGNVLLRTSNTDPRGFTAKLADFGFVTLLNEPGDDASNGEPFAIVEEACGTVTHMSPESMEEGARIGPSCDVYSLGILMWDMVAGGTRPYAELQPHMIGGAVAAGVRPAFPRNVPSFYRRLAERCWAADPRERPSIEELVSALNALLAGHGRREH</sequence>
<evidence type="ECO:0000259" key="2">
    <source>
        <dbReference type="PROSITE" id="PS50011"/>
    </source>
</evidence>
<evidence type="ECO:0000256" key="1">
    <source>
        <dbReference type="SAM" id="MobiDB-lite"/>
    </source>
</evidence>
<dbReference type="Gene3D" id="1.10.510.10">
    <property type="entry name" value="Transferase(Phosphotransferase) domain 1"/>
    <property type="match status" value="1"/>
</dbReference>
<dbReference type="PANTHER" id="PTHR44329:SF214">
    <property type="entry name" value="PROTEIN KINASE DOMAIN-CONTAINING PROTEIN"/>
    <property type="match status" value="1"/>
</dbReference>
<gene>
    <name evidence="3" type="ORF">HYH03_007758</name>
</gene>
<dbReference type="PROSITE" id="PS00108">
    <property type="entry name" value="PROTEIN_KINASE_ST"/>
    <property type="match status" value="1"/>
</dbReference>
<reference evidence="3" key="1">
    <citation type="journal article" date="2020" name="bioRxiv">
        <title>Comparative genomics of Chlamydomonas.</title>
        <authorList>
            <person name="Craig R.J."/>
            <person name="Hasan A.R."/>
            <person name="Ness R.W."/>
            <person name="Keightley P.D."/>
        </authorList>
    </citation>
    <scope>NUCLEOTIDE SEQUENCE</scope>
    <source>
        <strain evidence="3">CCAP 11/70</strain>
    </source>
</reference>
<dbReference type="InterPro" id="IPR001245">
    <property type="entry name" value="Ser-Thr/Tyr_kinase_cat_dom"/>
</dbReference>
<evidence type="ECO:0000313" key="3">
    <source>
        <dbReference type="EMBL" id="KAG2494120.1"/>
    </source>
</evidence>
<dbReference type="PROSITE" id="PS50011">
    <property type="entry name" value="PROTEIN_KINASE_DOM"/>
    <property type="match status" value="1"/>
</dbReference>
<dbReference type="EMBL" id="JAEHOE010000033">
    <property type="protein sequence ID" value="KAG2494120.1"/>
    <property type="molecule type" value="Genomic_DNA"/>
</dbReference>
<dbReference type="AlphaFoldDB" id="A0A835Y819"/>
<feature type="compositionally biased region" description="Pro residues" evidence="1">
    <location>
        <begin position="291"/>
        <end position="300"/>
    </location>
</feature>
<dbReference type="SMART" id="SM00220">
    <property type="entry name" value="S_TKc"/>
    <property type="match status" value="1"/>
</dbReference>
<dbReference type="Proteomes" id="UP000612055">
    <property type="component" value="Unassembled WGS sequence"/>
</dbReference>
<feature type="region of interest" description="Disordered" evidence="1">
    <location>
        <begin position="1"/>
        <end position="39"/>
    </location>
</feature>
<protein>
    <recommendedName>
        <fullName evidence="2">Protein kinase domain-containing protein</fullName>
    </recommendedName>
</protein>
<keyword evidence="4" id="KW-1185">Reference proteome</keyword>
<accession>A0A835Y819</accession>
<dbReference type="GO" id="GO:0004674">
    <property type="term" value="F:protein serine/threonine kinase activity"/>
    <property type="evidence" value="ECO:0007669"/>
    <property type="project" value="TreeGrafter"/>
</dbReference>
<dbReference type="Pfam" id="PF07714">
    <property type="entry name" value="PK_Tyr_Ser-Thr"/>
    <property type="match status" value="1"/>
</dbReference>
<dbReference type="OrthoDB" id="548754at2759"/>
<dbReference type="InterPro" id="IPR011009">
    <property type="entry name" value="Kinase-like_dom_sf"/>
</dbReference>
<comment type="caution">
    <text evidence="3">The sequence shown here is derived from an EMBL/GenBank/DDBJ whole genome shotgun (WGS) entry which is preliminary data.</text>
</comment>
<dbReference type="SUPFAM" id="SSF56112">
    <property type="entry name" value="Protein kinase-like (PK-like)"/>
    <property type="match status" value="1"/>
</dbReference>
<dbReference type="GO" id="GO:0005524">
    <property type="term" value="F:ATP binding"/>
    <property type="evidence" value="ECO:0007669"/>
    <property type="project" value="InterPro"/>
</dbReference>
<name>A0A835Y819_9CHLO</name>
<dbReference type="InterPro" id="IPR008271">
    <property type="entry name" value="Ser/Thr_kinase_AS"/>
</dbReference>
<feature type="domain" description="Protein kinase" evidence="2">
    <location>
        <begin position="708"/>
        <end position="1061"/>
    </location>
</feature>